<feature type="domain" description="Tetrahydrofolate dehydrogenase/cyclohydrolase catalytic" evidence="8">
    <location>
        <begin position="22"/>
        <end position="132"/>
    </location>
</feature>
<evidence type="ECO:0000256" key="5">
    <source>
        <dbReference type="ARBA" id="ARBA00022857"/>
    </source>
</evidence>
<keyword evidence="6" id="KW-0560">Oxidoreductase</keyword>
<dbReference type="GO" id="GO:0004477">
    <property type="term" value="F:methenyltetrahydrofolate cyclohydrolase activity"/>
    <property type="evidence" value="ECO:0007669"/>
    <property type="project" value="TreeGrafter"/>
</dbReference>
<evidence type="ECO:0000259" key="9">
    <source>
        <dbReference type="Pfam" id="PF02882"/>
    </source>
</evidence>
<dbReference type="PRINTS" id="PR00085">
    <property type="entry name" value="THFDHDRGNASE"/>
</dbReference>
<dbReference type="InterPro" id="IPR020630">
    <property type="entry name" value="THF_DH/CycHdrlase_cat_dom"/>
</dbReference>
<dbReference type="EMBL" id="JAGPXF010000008">
    <property type="protein sequence ID" value="KAH7232781.1"/>
    <property type="molecule type" value="Genomic_DNA"/>
</dbReference>
<evidence type="ECO:0000259" key="8">
    <source>
        <dbReference type="Pfam" id="PF00763"/>
    </source>
</evidence>
<evidence type="ECO:0000256" key="1">
    <source>
        <dbReference type="ARBA" id="ARBA00004777"/>
    </source>
</evidence>
<dbReference type="GO" id="GO:0004488">
    <property type="term" value="F:methylenetetrahydrofolate dehydrogenase (NADP+) activity"/>
    <property type="evidence" value="ECO:0007669"/>
    <property type="project" value="UniProtKB-EC"/>
</dbReference>
<dbReference type="PANTHER" id="PTHR48099:SF5">
    <property type="entry name" value="C-1-TETRAHYDROFOLATE SYNTHASE, CYTOPLASMIC"/>
    <property type="match status" value="1"/>
</dbReference>
<sequence length="289" mass="32162">MEGIELLTTPLAFQNGSARLLTGDLVVRDIERWCHRKVEKGGVTPVMAVVYFNTGADAVDYVKIKAHVAARAGVSYWVYEMPVNASTTQVMSQVKKLNKNPQIHGILIQRPLPHHLNEPEIMGYINPVKNIEEYAKWRVNNIAADALVRLLTRYGLLGSAQQARIQIVGSGNIITKEFIKQMKRQFPYKEVKAPRASIIISELHRGPGFIKAPMVKPEVIVLVDLGFYATEKGVIGDVSRSLFDRSNLAIAPTPGGVLPILLWIMMERTIKAKQMIAKEEPEGCCCSTM</sequence>
<reference evidence="10" key="1">
    <citation type="journal article" date="2021" name="Nat. Commun.">
        <title>Genetic determinants of endophytism in the Arabidopsis root mycobiome.</title>
        <authorList>
            <person name="Mesny F."/>
            <person name="Miyauchi S."/>
            <person name="Thiergart T."/>
            <person name="Pickel B."/>
            <person name="Atanasova L."/>
            <person name="Karlsson M."/>
            <person name="Huettel B."/>
            <person name="Barry K.W."/>
            <person name="Haridas S."/>
            <person name="Chen C."/>
            <person name="Bauer D."/>
            <person name="Andreopoulos W."/>
            <person name="Pangilinan J."/>
            <person name="LaButti K."/>
            <person name="Riley R."/>
            <person name="Lipzen A."/>
            <person name="Clum A."/>
            <person name="Drula E."/>
            <person name="Henrissat B."/>
            <person name="Kohler A."/>
            <person name="Grigoriev I.V."/>
            <person name="Martin F.M."/>
            <person name="Hacquard S."/>
        </authorList>
    </citation>
    <scope>NUCLEOTIDE SEQUENCE</scope>
    <source>
        <strain evidence="10">MPI-SDFR-AT-0068</strain>
    </source>
</reference>
<evidence type="ECO:0000313" key="11">
    <source>
        <dbReference type="Proteomes" id="UP000813427"/>
    </source>
</evidence>
<keyword evidence="4" id="KW-0378">Hydrolase</keyword>
<evidence type="ECO:0000256" key="6">
    <source>
        <dbReference type="ARBA" id="ARBA00023002"/>
    </source>
</evidence>
<keyword evidence="7" id="KW-0511">Multifunctional enzyme</keyword>
<dbReference type="GO" id="GO:0005829">
    <property type="term" value="C:cytosol"/>
    <property type="evidence" value="ECO:0007669"/>
    <property type="project" value="TreeGrafter"/>
</dbReference>
<dbReference type="Gene3D" id="3.40.50.720">
    <property type="entry name" value="NAD(P)-binding Rossmann-like Domain"/>
    <property type="match status" value="1"/>
</dbReference>
<accession>A0A8K0RNQ6</accession>
<evidence type="ECO:0000256" key="3">
    <source>
        <dbReference type="ARBA" id="ARBA00022563"/>
    </source>
</evidence>
<feature type="domain" description="Tetrahydrofolate dehydrogenase/cyclohydrolase NAD(P)-binding" evidence="9">
    <location>
        <begin position="193"/>
        <end position="274"/>
    </location>
</feature>
<dbReference type="GO" id="GO:0035999">
    <property type="term" value="P:tetrahydrofolate interconversion"/>
    <property type="evidence" value="ECO:0007669"/>
    <property type="project" value="TreeGrafter"/>
</dbReference>
<dbReference type="SUPFAM" id="SSF53223">
    <property type="entry name" value="Aminoacid dehydrogenase-like, N-terminal domain"/>
    <property type="match status" value="1"/>
</dbReference>
<keyword evidence="5" id="KW-0521">NADP</keyword>
<dbReference type="InterPro" id="IPR046346">
    <property type="entry name" value="Aminoacid_DH-like_N_sf"/>
</dbReference>
<evidence type="ECO:0000256" key="7">
    <source>
        <dbReference type="ARBA" id="ARBA00023268"/>
    </source>
</evidence>
<evidence type="ECO:0000256" key="4">
    <source>
        <dbReference type="ARBA" id="ARBA00022801"/>
    </source>
</evidence>
<dbReference type="Proteomes" id="UP000813427">
    <property type="component" value="Unassembled WGS sequence"/>
</dbReference>
<dbReference type="Gene3D" id="3.40.50.10860">
    <property type="entry name" value="Leucine Dehydrogenase, chain A, domain 1"/>
    <property type="match status" value="1"/>
</dbReference>
<evidence type="ECO:0000313" key="10">
    <source>
        <dbReference type="EMBL" id="KAH7232781.1"/>
    </source>
</evidence>
<dbReference type="EC" id="1.5.1.5" evidence="2"/>
<name>A0A8K0RNQ6_9HYPO</name>
<dbReference type="Pfam" id="PF00763">
    <property type="entry name" value="THF_DHG_CYH"/>
    <property type="match status" value="1"/>
</dbReference>
<evidence type="ECO:0000256" key="2">
    <source>
        <dbReference type="ARBA" id="ARBA00012859"/>
    </source>
</evidence>
<keyword evidence="3" id="KW-0554">One-carbon metabolism</keyword>
<dbReference type="InterPro" id="IPR020631">
    <property type="entry name" value="THF_DH/CycHdrlase_NAD-bd_dom"/>
</dbReference>
<keyword evidence="11" id="KW-1185">Reference proteome</keyword>
<dbReference type="PANTHER" id="PTHR48099">
    <property type="entry name" value="C-1-TETRAHYDROFOLATE SYNTHASE, CYTOPLASMIC-RELATED"/>
    <property type="match status" value="1"/>
</dbReference>
<dbReference type="InterPro" id="IPR000672">
    <property type="entry name" value="THF_DH/CycHdrlase"/>
</dbReference>
<organism evidence="10 11">
    <name type="scientific">Fusarium tricinctum</name>
    <dbReference type="NCBI Taxonomy" id="61284"/>
    <lineage>
        <taxon>Eukaryota</taxon>
        <taxon>Fungi</taxon>
        <taxon>Dikarya</taxon>
        <taxon>Ascomycota</taxon>
        <taxon>Pezizomycotina</taxon>
        <taxon>Sordariomycetes</taxon>
        <taxon>Hypocreomycetidae</taxon>
        <taxon>Hypocreales</taxon>
        <taxon>Nectriaceae</taxon>
        <taxon>Fusarium</taxon>
        <taxon>Fusarium tricinctum species complex</taxon>
    </lineage>
</organism>
<protein>
    <recommendedName>
        <fullName evidence="2">methylenetetrahydrofolate dehydrogenase (NADP(+))</fullName>
        <ecNumber evidence="2">1.5.1.5</ecNumber>
    </recommendedName>
</protein>
<comment type="caution">
    <text evidence="10">The sequence shown here is derived from an EMBL/GenBank/DDBJ whole genome shotgun (WGS) entry which is preliminary data.</text>
</comment>
<dbReference type="Pfam" id="PF02882">
    <property type="entry name" value="THF_DHG_CYH_C"/>
    <property type="match status" value="1"/>
</dbReference>
<dbReference type="AlphaFoldDB" id="A0A8K0RNQ6"/>
<gene>
    <name evidence="10" type="ORF">BKA59DRAFT_446280</name>
</gene>
<proteinExistence type="predicted"/>
<dbReference type="OrthoDB" id="9992527at2759"/>
<comment type="pathway">
    <text evidence="1">One-carbon metabolism; tetrahydrofolate interconversion.</text>
</comment>